<dbReference type="EMBL" id="FTNF01000004">
    <property type="protein sequence ID" value="SIQ81457.1"/>
    <property type="molecule type" value="Genomic_DNA"/>
</dbReference>
<dbReference type="RefSeq" id="WP_084752440.1">
    <property type="nucleotide sequence ID" value="NZ_FTNF01000004.1"/>
</dbReference>
<dbReference type="SUPFAM" id="SSF56801">
    <property type="entry name" value="Acetyl-CoA synthetase-like"/>
    <property type="match status" value="1"/>
</dbReference>
<dbReference type="InterPro" id="IPR050237">
    <property type="entry name" value="ATP-dep_AMP-bd_enzyme"/>
</dbReference>
<dbReference type="InterPro" id="IPR000873">
    <property type="entry name" value="AMP-dep_synth/lig_dom"/>
</dbReference>
<protein>
    <submittedName>
        <fullName evidence="2">Acyl-CoA synthetase (AMP-forming)/AMP-acid ligase II</fullName>
    </submittedName>
</protein>
<reference evidence="2 3" key="1">
    <citation type="submission" date="2017-01" db="EMBL/GenBank/DDBJ databases">
        <authorList>
            <person name="Mah S.A."/>
            <person name="Swanson W.J."/>
            <person name="Moy G.W."/>
            <person name="Vacquier V.D."/>
        </authorList>
    </citation>
    <scope>NUCLEOTIDE SEQUENCE [LARGE SCALE GENOMIC DNA]</scope>
    <source>
        <strain evidence="2 3">DSM 45758</strain>
    </source>
</reference>
<evidence type="ECO:0000259" key="1">
    <source>
        <dbReference type="Pfam" id="PF00501"/>
    </source>
</evidence>
<feature type="domain" description="AMP-dependent synthetase/ligase" evidence="1">
    <location>
        <begin position="29"/>
        <end position="412"/>
    </location>
</feature>
<proteinExistence type="predicted"/>
<dbReference type="GO" id="GO:0016878">
    <property type="term" value="F:acid-thiol ligase activity"/>
    <property type="evidence" value="ECO:0007669"/>
    <property type="project" value="UniProtKB-ARBA"/>
</dbReference>
<dbReference type="Pfam" id="PF00501">
    <property type="entry name" value="AMP-binding"/>
    <property type="match status" value="1"/>
</dbReference>
<dbReference type="InterPro" id="IPR020845">
    <property type="entry name" value="AMP-binding_CS"/>
</dbReference>
<gene>
    <name evidence="2" type="ORF">SAMN05444858_104253</name>
</gene>
<sequence>MTTEGLPGRPGAAAVEARRGLVSPGDRLRANAAAFGDKPALVFPVAGTQEHRSRTFAELDAESDRYAAGFASNGVALGTRTVVMMPVGADLFAVIFGLLKLGAVPVIVDPGMGLRRMLDCYRVAGARAFIGVPAAQAVRLLRPDAFAGIRTVVTAGRRWCWGGATLSGLAATAAAPPRPAIEADDLVMISFTSGSTGSAKGVESTHGALAEMVRQAATHYRHTASDVCLVTSLSFAFLHLLTGATCVVPAIDFARVADTEPAMITDLVRRYAVTAMFGSPALLDPLARHLDGTGEQVPTLRLVVSGGAPVANEVVARLRRVLAPQQGRMHVTYGATEAVPIASIEAGELLDEVRPAGHGGAGTCVGRPVDGVDLRVIRATDGPIPDWTAVRPAAPDEIGEIVVSGPTVSRRYVGSAAANANAKIVEAERIWHRTGDLGRIDEQGRVWFAGRRSDVVRTAGGPLYPVPCETVLDEHPEVRRTALVGVGDPGRQQPVVCVELREGVPATQRPRIERELRELAQRHEATRSLTDFRFHPAFPVDVRHNAKIDHGRLAAWAARTRTGRTAGRPRRSGTA</sequence>
<dbReference type="PANTHER" id="PTHR43767:SF1">
    <property type="entry name" value="NONRIBOSOMAL PEPTIDE SYNTHASE PES1 (EUROFUNG)-RELATED"/>
    <property type="match status" value="1"/>
</dbReference>
<dbReference type="PROSITE" id="PS00455">
    <property type="entry name" value="AMP_BINDING"/>
    <property type="match status" value="1"/>
</dbReference>
<dbReference type="Gene3D" id="3.30.300.30">
    <property type="match status" value="1"/>
</dbReference>
<dbReference type="InterPro" id="IPR042099">
    <property type="entry name" value="ANL_N_sf"/>
</dbReference>
<dbReference type="PANTHER" id="PTHR43767">
    <property type="entry name" value="LONG-CHAIN-FATTY-ACID--COA LIGASE"/>
    <property type="match status" value="1"/>
</dbReference>
<accession>A0A1N6VUB9</accession>
<dbReference type="NCBIfam" id="NF006754">
    <property type="entry name" value="PRK09274.1"/>
    <property type="match status" value="1"/>
</dbReference>
<keyword evidence="2" id="KW-0436">Ligase</keyword>
<dbReference type="STRING" id="1198245.SAMN05444858_104253"/>
<evidence type="ECO:0000313" key="3">
    <source>
        <dbReference type="Proteomes" id="UP000186004"/>
    </source>
</evidence>
<dbReference type="Proteomes" id="UP000186004">
    <property type="component" value="Unassembled WGS sequence"/>
</dbReference>
<evidence type="ECO:0000313" key="2">
    <source>
        <dbReference type="EMBL" id="SIQ81457.1"/>
    </source>
</evidence>
<name>A0A1N6VUB9_9ACTN</name>
<dbReference type="Gene3D" id="3.40.50.12780">
    <property type="entry name" value="N-terminal domain of ligase-like"/>
    <property type="match status" value="1"/>
</dbReference>
<dbReference type="AlphaFoldDB" id="A0A1N6VUB9"/>
<keyword evidence="3" id="KW-1185">Reference proteome</keyword>
<dbReference type="OrthoDB" id="5431692at2"/>
<dbReference type="InterPro" id="IPR045851">
    <property type="entry name" value="AMP-bd_C_sf"/>
</dbReference>
<organism evidence="2 3">
    <name type="scientific">Micromonospora avicenniae</name>
    <dbReference type="NCBI Taxonomy" id="1198245"/>
    <lineage>
        <taxon>Bacteria</taxon>
        <taxon>Bacillati</taxon>
        <taxon>Actinomycetota</taxon>
        <taxon>Actinomycetes</taxon>
        <taxon>Micromonosporales</taxon>
        <taxon>Micromonosporaceae</taxon>
        <taxon>Micromonospora</taxon>
    </lineage>
</organism>